<sequence>MTSLPSPVLLIVVALAVMAVIALWKLLLTAGGIGVGLWLTVHATADSPGVQFVVFAVAGLAVAVAMRNLSPFHRPVLSGHRDRFGVQARQEAVR</sequence>
<reference evidence="2 3" key="1">
    <citation type="submission" date="2023-11" db="EMBL/GenBank/DDBJ databases">
        <title>Lentzea sokolovensis, sp. nov., Lentzea kristufkii, sp. nov., and Lentzea miocenensis, sp. nov., rare actinobacteria from Sokolov Coal Basin, Miocene lacustrine sediment, Czech Republic.</title>
        <authorList>
            <person name="Lara A."/>
            <person name="Kotroba L."/>
            <person name="Nouioui I."/>
            <person name="Neumann-Schaal M."/>
            <person name="Mast Y."/>
            <person name="Chronakova A."/>
        </authorList>
    </citation>
    <scope>NUCLEOTIDE SEQUENCE [LARGE SCALE GENOMIC DNA]</scope>
    <source>
        <strain evidence="2 3">BCCO 10_0798</strain>
    </source>
</reference>
<accession>A0ABU4TJZ3</accession>
<organism evidence="2 3">
    <name type="scientific">Lentzea kristufekii</name>
    <dbReference type="NCBI Taxonomy" id="3095430"/>
    <lineage>
        <taxon>Bacteria</taxon>
        <taxon>Bacillati</taxon>
        <taxon>Actinomycetota</taxon>
        <taxon>Actinomycetes</taxon>
        <taxon>Pseudonocardiales</taxon>
        <taxon>Pseudonocardiaceae</taxon>
        <taxon>Lentzea</taxon>
    </lineage>
</organism>
<evidence type="ECO:0000313" key="2">
    <source>
        <dbReference type="EMBL" id="MDX8048510.1"/>
    </source>
</evidence>
<dbReference type="EMBL" id="JAXAVV010000002">
    <property type="protein sequence ID" value="MDX8048510.1"/>
    <property type="molecule type" value="Genomic_DNA"/>
</dbReference>
<dbReference type="Proteomes" id="UP001271792">
    <property type="component" value="Unassembled WGS sequence"/>
</dbReference>
<keyword evidence="1" id="KW-0812">Transmembrane</keyword>
<protein>
    <submittedName>
        <fullName evidence="2">Uncharacterized protein</fullName>
    </submittedName>
</protein>
<evidence type="ECO:0000256" key="1">
    <source>
        <dbReference type="SAM" id="Phobius"/>
    </source>
</evidence>
<feature type="transmembrane region" description="Helical" evidence="1">
    <location>
        <begin position="48"/>
        <end position="66"/>
    </location>
</feature>
<reference evidence="2 3" key="2">
    <citation type="submission" date="2023-11" db="EMBL/GenBank/DDBJ databases">
        <authorList>
            <person name="Lara A.C."/>
            <person name="Chronakova A."/>
        </authorList>
    </citation>
    <scope>NUCLEOTIDE SEQUENCE [LARGE SCALE GENOMIC DNA]</scope>
    <source>
        <strain evidence="2 3">BCCO 10_0798</strain>
    </source>
</reference>
<name>A0ABU4TJZ3_9PSEU</name>
<dbReference type="RefSeq" id="WP_319982628.1">
    <property type="nucleotide sequence ID" value="NZ_JAXAVV010000002.1"/>
</dbReference>
<proteinExistence type="predicted"/>
<gene>
    <name evidence="2" type="ORF">SK571_03880</name>
</gene>
<keyword evidence="1" id="KW-0472">Membrane</keyword>
<evidence type="ECO:0000313" key="3">
    <source>
        <dbReference type="Proteomes" id="UP001271792"/>
    </source>
</evidence>
<feature type="transmembrane region" description="Helical" evidence="1">
    <location>
        <begin position="7"/>
        <end position="28"/>
    </location>
</feature>
<keyword evidence="3" id="KW-1185">Reference proteome</keyword>
<comment type="caution">
    <text evidence="2">The sequence shown here is derived from an EMBL/GenBank/DDBJ whole genome shotgun (WGS) entry which is preliminary data.</text>
</comment>
<keyword evidence="1" id="KW-1133">Transmembrane helix</keyword>